<organism evidence="6">
    <name type="scientific">Blattella germanica</name>
    <name type="common">German cockroach</name>
    <name type="synonym">Blatta germanica</name>
    <dbReference type="NCBI Taxonomy" id="6973"/>
    <lineage>
        <taxon>Eukaryota</taxon>
        <taxon>Metazoa</taxon>
        <taxon>Ecdysozoa</taxon>
        <taxon>Arthropoda</taxon>
        <taxon>Hexapoda</taxon>
        <taxon>Insecta</taxon>
        <taxon>Pterygota</taxon>
        <taxon>Neoptera</taxon>
        <taxon>Polyneoptera</taxon>
        <taxon>Dictyoptera</taxon>
        <taxon>Blattodea</taxon>
        <taxon>Blaberoidea</taxon>
        <taxon>Blattellidae</taxon>
        <taxon>Blattella</taxon>
    </lineage>
</organism>
<proteinExistence type="predicted"/>
<feature type="compositionally biased region" description="Acidic residues" evidence="5">
    <location>
        <begin position="121"/>
        <end position="131"/>
    </location>
</feature>
<dbReference type="Pfam" id="PF07545">
    <property type="entry name" value="Vg_Tdu"/>
    <property type="match status" value="1"/>
</dbReference>
<dbReference type="EMBL" id="LN901335">
    <property type="protein sequence ID" value="CUT08830.1"/>
    <property type="molecule type" value="Genomic_DNA"/>
</dbReference>
<dbReference type="AlphaFoldDB" id="A0A143WFZ6"/>
<evidence type="ECO:0000256" key="3">
    <source>
        <dbReference type="ARBA" id="ARBA00023163"/>
    </source>
</evidence>
<protein>
    <submittedName>
        <fullName evidence="6">Vg</fullName>
    </submittedName>
</protein>
<dbReference type="InterPro" id="IPR011520">
    <property type="entry name" value="Vg_fam"/>
</dbReference>
<dbReference type="SMART" id="SM00711">
    <property type="entry name" value="TDU"/>
    <property type="match status" value="1"/>
</dbReference>
<gene>
    <name evidence="6" type="primary">vestigial</name>
</gene>
<sequence>MSCPEVVYQAYYPYLYQRPSTSASSVARTTPFPPFSHQYDRFNVQRSLEHQQQPSSSGSSLPPSVDVYHPHHSSHHSSAGSVSSGGGGVGSPGSPPVSVLRHKEEDATTGRSSGEGGPAGVEDDDDDDEESGGTAGPGSRAQYVSANCVVFTHYSGDVASVVDEHFSRALSYTEKSNSASATQVKESSPMSARNFPPSFWNSNYQASAATVTSHHSELYGDPYHPHSATSASSDPWHSHYQQYSAAAAHHHHRAVHEYHHHHNMAAQYGGLLLPPTTRLPPHVTASHQYSKGAVPEPWGAASHSAARLHHDQATAHHSHAHALDSAGYSAYPTMAGKSQIQYNICIIEKIIMPI</sequence>
<dbReference type="PANTHER" id="PTHR15950">
    <property type="entry name" value="TRANSCRIPTION COFACTOR VESTIGIAL-LIKE PROTEIN"/>
    <property type="match status" value="1"/>
</dbReference>
<reference evidence="6" key="2">
    <citation type="journal article" date="2016" name="Biochim. Biophys. Acta">
        <title>CREB-binding protein contributes to the regulation of endocrine and developmental pathways in insect hemimetabolan pre-metamorphosis.</title>
        <authorList>
            <person name="Fernandez-Nicolas A."/>
            <person name="Belles X."/>
        </authorList>
    </citation>
    <scope>NUCLEOTIDE SEQUENCE</scope>
</reference>
<name>A0A143WFZ6_BLAGE</name>
<keyword evidence="3" id="KW-0804">Transcription</keyword>
<comment type="subcellular location">
    <subcellularLocation>
        <location evidence="1">Nucleus</location>
    </subcellularLocation>
</comment>
<keyword evidence="4" id="KW-0539">Nucleus</keyword>
<dbReference type="InterPro" id="IPR006627">
    <property type="entry name" value="TDU_repeat"/>
</dbReference>
<evidence type="ECO:0000256" key="4">
    <source>
        <dbReference type="ARBA" id="ARBA00023242"/>
    </source>
</evidence>
<evidence type="ECO:0000256" key="1">
    <source>
        <dbReference type="ARBA" id="ARBA00004123"/>
    </source>
</evidence>
<keyword evidence="2" id="KW-0805">Transcription regulation</keyword>
<evidence type="ECO:0000256" key="5">
    <source>
        <dbReference type="SAM" id="MobiDB-lite"/>
    </source>
</evidence>
<accession>A0A143WFZ6</accession>
<evidence type="ECO:0000313" key="6">
    <source>
        <dbReference type="EMBL" id="CUT08830.1"/>
    </source>
</evidence>
<reference evidence="6" key="1">
    <citation type="submission" date="2015-11" db="EMBL/GenBank/DDBJ databases">
        <authorList>
            <person name="Zhang Y."/>
            <person name="Guo Z."/>
        </authorList>
    </citation>
    <scope>NUCLEOTIDE SEQUENCE</scope>
</reference>
<feature type="compositionally biased region" description="Low complexity" evidence="5">
    <location>
        <begin position="51"/>
        <end position="67"/>
    </location>
</feature>
<dbReference type="PANTHER" id="PTHR15950:SF15">
    <property type="entry name" value="PROTEIN VESTIGIAL"/>
    <property type="match status" value="1"/>
</dbReference>
<dbReference type="GO" id="GO:0006355">
    <property type="term" value="P:regulation of DNA-templated transcription"/>
    <property type="evidence" value="ECO:0007669"/>
    <property type="project" value="InterPro"/>
</dbReference>
<feature type="region of interest" description="Disordered" evidence="5">
    <location>
        <begin position="47"/>
        <end position="140"/>
    </location>
</feature>
<dbReference type="GO" id="GO:0005634">
    <property type="term" value="C:nucleus"/>
    <property type="evidence" value="ECO:0007669"/>
    <property type="project" value="UniProtKB-SubCell"/>
</dbReference>
<evidence type="ECO:0000256" key="2">
    <source>
        <dbReference type="ARBA" id="ARBA00023015"/>
    </source>
</evidence>